<comment type="caution">
    <text evidence="1">The sequence shown here is derived from an EMBL/GenBank/DDBJ whole genome shotgun (WGS) entry which is preliminary data.</text>
</comment>
<dbReference type="AlphaFoldDB" id="A0AAV7EJS3"/>
<sequence>MGPRFRVVLVPGGAATRLTCQSLARGPWTEPDHSKSWLVGPGVRIGPTSNGGEHVMAERGESPLEFRTINPIIRHVYGDVEWWRTVAPVTETPPDKRRRALPCSNFQHYMALQC</sequence>
<organism evidence="1 2">
    <name type="scientific">Aristolochia fimbriata</name>
    <name type="common">White veined hardy Dutchman's pipe vine</name>
    <dbReference type="NCBI Taxonomy" id="158543"/>
    <lineage>
        <taxon>Eukaryota</taxon>
        <taxon>Viridiplantae</taxon>
        <taxon>Streptophyta</taxon>
        <taxon>Embryophyta</taxon>
        <taxon>Tracheophyta</taxon>
        <taxon>Spermatophyta</taxon>
        <taxon>Magnoliopsida</taxon>
        <taxon>Magnoliidae</taxon>
        <taxon>Piperales</taxon>
        <taxon>Aristolochiaceae</taxon>
        <taxon>Aristolochia</taxon>
    </lineage>
</organism>
<protein>
    <submittedName>
        <fullName evidence="1">Uncharacterized protein</fullName>
    </submittedName>
</protein>
<proteinExistence type="predicted"/>
<evidence type="ECO:0000313" key="2">
    <source>
        <dbReference type="Proteomes" id="UP000825729"/>
    </source>
</evidence>
<keyword evidence="2" id="KW-1185">Reference proteome</keyword>
<dbReference type="EMBL" id="JAINDJ010000004">
    <property type="protein sequence ID" value="KAG9448849.1"/>
    <property type="molecule type" value="Genomic_DNA"/>
</dbReference>
<name>A0AAV7EJS3_ARIFI</name>
<dbReference type="Proteomes" id="UP000825729">
    <property type="component" value="Unassembled WGS sequence"/>
</dbReference>
<accession>A0AAV7EJS3</accession>
<evidence type="ECO:0000313" key="1">
    <source>
        <dbReference type="EMBL" id="KAG9448849.1"/>
    </source>
</evidence>
<reference evidence="1 2" key="1">
    <citation type="submission" date="2021-07" db="EMBL/GenBank/DDBJ databases">
        <title>The Aristolochia fimbriata genome: insights into angiosperm evolution, floral development and chemical biosynthesis.</title>
        <authorList>
            <person name="Jiao Y."/>
        </authorList>
    </citation>
    <scope>NUCLEOTIDE SEQUENCE [LARGE SCALE GENOMIC DNA]</scope>
    <source>
        <strain evidence="1">IBCAS-2021</strain>
        <tissue evidence="1">Leaf</tissue>
    </source>
</reference>
<gene>
    <name evidence="1" type="ORF">H6P81_008814</name>
</gene>